<protein>
    <submittedName>
        <fullName evidence="1">Uncharacterized protein</fullName>
    </submittedName>
</protein>
<organism evidence="1 2">
    <name type="scientific">Corchorus olitorius</name>
    <dbReference type="NCBI Taxonomy" id="93759"/>
    <lineage>
        <taxon>Eukaryota</taxon>
        <taxon>Viridiplantae</taxon>
        <taxon>Streptophyta</taxon>
        <taxon>Embryophyta</taxon>
        <taxon>Tracheophyta</taxon>
        <taxon>Spermatophyta</taxon>
        <taxon>Magnoliopsida</taxon>
        <taxon>eudicotyledons</taxon>
        <taxon>Gunneridae</taxon>
        <taxon>Pentapetalae</taxon>
        <taxon>rosids</taxon>
        <taxon>malvids</taxon>
        <taxon>Malvales</taxon>
        <taxon>Malvaceae</taxon>
        <taxon>Grewioideae</taxon>
        <taxon>Apeibeae</taxon>
        <taxon>Corchorus</taxon>
    </lineage>
</organism>
<dbReference type="EMBL" id="AWUE01018492">
    <property type="protein sequence ID" value="OMO79868.1"/>
    <property type="molecule type" value="Genomic_DNA"/>
</dbReference>
<comment type="caution">
    <text evidence="1">The sequence shown here is derived from an EMBL/GenBank/DDBJ whole genome shotgun (WGS) entry which is preliminary data.</text>
</comment>
<name>A0A1R3IBC8_9ROSI</name>
<sequence>MENDEFCHQRVGSAIRVELRSTTKRRGHRMGITC</sequence>
<proteinExistence type="predicted"/>
<evidence type="ECO:0000313" key="2">
    <source>
        <dbReference type="Proteomes" id="UP000187203"/>
    </source>
</evidence>
<reference evidence="2" key="1">
    <citation type="submission" date="2013-09" db="EMBL/GenBank/DDBJ databases">
        <title>Corchorus olitorius genome sequencing.</title>
        <authorList>
            <person name="Alam M."/>
            <person name="Haque M.S."/>
            <person name="Islam M.S."/>
            <person name="Emdad E.M."/>
            <person name="Islam M.M."/>
            <person name="Ahmed B."/>
            <person name="Halim A."/>
            <person name="Hossen Q.M.M."/>
            <person name="Hossain M.Z."/>
            <person name="Ahmed R."/>
            <person name="Khan M.M."/>
            <person name="Islam R."/>
            <person name="Rashid M.M."/>
            <person name="Khan S.A."/>
            <person name="Rahman M.S."/>
            <person name="Alam M."/>
            <person name="Yahiya A.S."/>
            <person name="Khan M.S."/>
            <person name="Azam M.S."/>
            <person name="Haque T."/>
            <person name="Lashkar M.Z.H."/>
            <person name="Akhand A.I."/>
            <person name="Morshed G."/>
            <person name="Roy S."/>
            <person name="Uddin K.S."/>
            <person name="Rabeya T."/>
            <person name="Hossain A.S."/>
            <person name="Chowdhury A."/>
            <person name="Snigdha A.R."/>
            <person name="Mortoza M.S."/>
            <person name="Matin S.A."/>
            <person name="Hoque S.M.E."/>
            <person name="Islam M.K."/>
            <person name="Roy D.K."/>
            <person name="Haider R."/>
            <person name="Moosa M.M."/>
            <person name="Elias S.M."/>
            <person name="Hasan A.M."/>
            <person name="Jahan S."/>
            <person name="Shafiuddin M."/>
            <person name="Mahmood N."/>
            <person name="Shommy N.S."/>
        </authorList>
    </citation>
    <scope>NUCLEOTIDE SEQUENCE [LARGE SCALE GENOMIC DNA]</scope>
    <source>
        <strain evidence="2">cv. O-4</strain>
    </source>
</reference>
<gene>
    <name evidence="1" type="ORF">COLO4_24308</name>
</gene>
<accession>A0A1R3IBC8</accession>
<evidence type="ECO:0000313" key="1">
    <source>
        <dbReference type="EMBL" id="OMO79868.1"/>
    </source>
</evidence>
<dbReference type="Proteomes" id="UP000187203">
    <property type="component" value="Unassembled WGS sequence"/>
</dbReference>
<dbReference type="AlphaFoldDB" id="A0A1R3IBC8"/>
<keyword evidence="2" id="KW-1185">Reference proteome</keyword>